<dbReference type="AlphaFoldDB" id="A0A401FWR8"/>
<dbReference type="OrthoDB" id="5452509at2"/>
<dbReference type="RefSeq" id="WP_124328703.1">
    <property type="nucleotide sequence ID" value="NZ_BEXT01000001.1"/>
</dbReference>
<dbReference type="SMART" id="SM00062">
    <property type="entry name" value="PBPb"/>
    <property type="match status" value="1"/>
</dbReference>
<evidence type="ECO:0000313" key="3">
    <source>
        <dbReference type="EMBL" id="GBC61406.1"/>
    </source>
</evidence>
<evidence type="ECO:0000259" key="2">
    <source>
        <dbReference type="SMART" id="SM00062"/>
    </source>
</evidence>
<feature type="domain" description="Solute-binding protein family 3/N-terminal" evidence="2">
    <location>
        <begin position="25"/>
        <end position="251"/>
    </location>
</feature>
<dbReference type="PANTHER" id="PTHR38834:SF3">
    <property type="entry name" value="SOLUTE-BINDING PROTEIN FAMILY 3_N-TERMINAL DOMAIN-CONTAINING PROTEIN"/>
    <property type="match status" value="1"/>
</dbReference>
<protein>
    <submittedName>
        <fullName evidence="3">ABC transporter substrate-binding protein</fullName>
    </submittedName>
</protein>
<reference evidence="4" key="2">
    <citation type="submission" date="2019-01" db="EMBL/GenBank/DDBJ databases">
        <title>Genome sequence of Desulfonema ishimotonii strain Tokyo 01.</title>
        <authorList>
            <person name="Fukui M."/>
        </authorList>
    </citation>
    <scope>NUCLEOTIDE SEQUENCE [LARGE SCALE GENOMIC DNA]</scope>
    <source>
        <strain evidence="4">Tokyo 01</strain>
    </source>
</reference>
<keyword evidence="4" id="KW-1185">Reference proteome</keyword>
<reference evidence="4" key="1">
    <citation type="submission" date="2017-11" db="EMBL/GenBank/DDBJ databases">
        <authorList>
            <person name="Watanabe M."/>
            <person name="Kojima H."/>
        </authorList>
    </citation>
    <scope>NUCLEOTIDE SEQUENCE [LARGE SCALE GENOMIC DNA]</scope>
    <source>
        <strain evidence="4">Tokyo 01</strain>
    </source>
</reference>
<dbReference type="Pfam" id="PF00497">
    <property type="entry name" value="SBP_bac_3"/>
    <property type="match status" value="1"/>
</dbReference>
<gene>
    <name evidence="3" type="ORF">DENIS_2366</name>
</gene>
<feature type="chain" id="PRO_5019004349" evidence="1">
    <location>
        <begin position="22"/>
        <end position="266"/>
    </location>
</feature>
<name>A0A401FWR8_9BACT</name>
<proteinExistence type="predicted"/>
<dbReference type="Proteomes" id="UP000288096">
    <property type="component" value="Unassembled WGS sequence"/>
</dbReference>
<dbReference type="PANTHER" id="PTHR38834">
    <property type="entry name" value="PERIPLASMIC SUBSTRATE BINDING PROTEIN FAMILY 3"/>
    <property type="match status" value="1"/>
</dbReference>
<feature type="signal peptide" evidence="1">
    <location>
        <begin position="1"/>
        <end position="21"/>
    </location>
</feature>
<dbReference type="InterPro" id="IPR001638">
    <property type="entry name" value="Solute-binding_3/MltF_N"/>
</dbReference>
<organism evidence="3 4">
    <name type="scientific">Desulfonema ishimotonii</name>
    <dbReference type="NCBI Taxonomy" id="45657"/>
    <lineage>
        <taxon>Bacteria</taxon>
        <taxon>Pseudomonadati</taxon>
        <taxon>Thermodesulfobacteriota</taxon>
        <taxon>Desulfobacteria</taxon>
        <taxon>Desulfobacterales</taxon>
        <taxon>Desulfococcaceae</taxon>
        <taxon>Desulfonema</taxon>
    </lineage>
</organism>
<evidence type="ECO:0000256" key="1">
    <source>
        <dbReference type="SAM" id="SignalP"/>
    </source>
</evidence>
<dbReference type="EMBL" id="BEXT01000001">
    <property type="protein sequence ID" value="GBC61406.1"/>
    <property type="molecule type" value="Genomic_DNA"/>
</dbReference>
<dbReference type="Gene3D" id="3.40.190.10">
    <property type="entry name" value="Periplasmic binding protein-like II"/>
    <property type="match status" value="2"/>
</dbReference>
<dbReference type="SUPFAM" id="SSF53850">
    <property type="entry name" value="Periplasmic binding protein-like II"/>
    <property type="match status" value="1"/>
</dbReference>
<sequence>MKSKIIFAWVFWACWLSPALAGAERLVIATGEYAPYSSKEMKGGGFFTEIVSGVLARMGFEKKDVEIRFYPWKRAYKHVRQGKAWAAFPYIRTPERAEEVLLSVPLVEDNTCFFYYGGDKKYIYSTPADLKAYEIGGVLGYYYTAAFARDGLTVEYVSSEMLNLRKLVAGRIDLFPLEEMVGWHLIRTHFADKAARFGVLEKPFSRVGLSLIVSKNYPNSEELLNRFNAEFRQFATQAAYRDICEKYGVKVSDAAHPQIDEGLPGK</sequence>
<evidence type="ECO:0000313" key="4">
    <source>
        <dbReference type="Proteomes" id="UP000288096"/>
    </source>
</evidence>
<accession>A0A401FWR8</accession>
<keyword evidence="1" id="KW-0732">Signal</keyword>
<comment type="caution">
    <text evidence="3">The sequence shown here is derived from an EMBL/GenBank/DDBJ whole genome shotgun (WGS) entry which is preliminary data.</text>
</comment>